<keyword evidence="1" id="KW-0472">Membrane</keyword>
<dbReference type="AlphaFoldDB" id="A0A7S0EUQ5"/>
<accession>A0A7S0EUQ5</accession>
<feature type="transmembrane region" description="Helical" evidence="1">
    <location>
        <begin position="188"/>
        <end position="209"/>
    </location>
</feature>
<feature type="transmembrane region" description="Helical" evidence="1">
    <location>
        <begin position="146"/>
        <end position="168"/>
    </location>
</feature>
<gene>
    <name evidence="2" type="ORF">HPHI1048_LOCUS16600</name>
</gene>
<name>A0A7S0EUQ5_9CRYP</name>
<sequence length="230" mass="25682">MGFGPCILYSLSLLSNVESTGMQQSIRISMLYCLLVLAPLAVLFQSSLMGFLSCMIWFDLCGFSIQYIGIGYSIGFETHRGLIRCLVVSFFFLSAYLSLAITNPPAHIIHFARPFSKGMTIVGSMVYFISLLILSHPWISKGRDYLCANSAMLVSLVVCAGIGSVWRIDAVTNISCTYAVLWAMEKQFEVVPGHIAPAFIFFCSLYYIAHFIQTRPHFLLCMVDPDCMTR</sequence>
<protein>
    <submittedName>
        <fullName evidence="2">Uncharacterized protein</fullName>
    </submittedName>
</protein>
<evidence type="ECO:0000256" key="1">
    <source>
        <dbReference type="SAM" id="Phobius"/>
    </source>
</evidence>
<feature type="transmembrane region" description="Helical" evidence="1">
    <location>
        <begin position="121"/>
        <end position="139"/>
    </location>
</feature>
<reference evidence="2" key="1">
    <citation type="submission" date="2021-01" db="EMBL/GenBank/DDBJ databases">
        <authorList>
            <person name="Corre E."/>
            <person name="Pelletier E."/>
            <person name="Niang G."/>
            <person name="Scheremetjew M."/>
            <person name="Finn R."/>
            <person name="Kale V."/>
            <person name="Holt S."/>
            <person name="Cochrane G."/>
            <person name="Meng A."/>
            <person name="Brown T."/>
            <person name="Cohen L."/>
        </authorList>
    </citation>
    <scope>NUCLEOTIDE SEQUENCE</scope>
    <source>
        <strain evidence="2">CCMP325</strain>
    </source>
</reference>
<feature type="transmembrane region" description="Helical" evidence="1">
    <location>
        <begin position="29"/>
        <end position="60"/>
    </location>
</feature>
<keyword evidence="1" id="KW-1133">Transmembrane helix</keyword>
<feature type="transmembrane region" description="Helical" evidence="1">
    <location>
        <begin position="81"/>
        <end position="101"/>
    </location>
</feature>
<proteinExistence type="predicted"/>
<dbReference type="EMBL" id="HBEO01024672">
    <property type="protein sequence ID" value="CAD8495388.1"/>
    <property type="molecule type" value="Transcribed_RNA"/>
</dbReference>
<keyword evidence="1" id="KW-0812">Transmembrane</keyword>
<evidence type="ECO:0000313" key="2">
    <source>
        <dbReference type="EMBL" id="CAD8495388.1"/>
    </source>
</evidence>
<organism evidence="2">
    <name type="scientific">Hanusia phi</name>
    <dbReference type="NCBI Taxonomy" id="3032"/>
    <lineage>
        <taxon>Eukaryota</taxon>
        <taxon>Cryptophyceae</taxon>
        <taxon>Pyrenomonadales</taxon>
        <taxon>Geminigeraceae</taxon>
        <taxon>Hanusia</taxon>
    </lineage>
</organism>